<reference evidence="2 3" key="1">
    <citation type="submission" date="2018-03" db="EMBL/GenBank/DDBJ databases">
        <title>Genomic Encyclopedia of Archaeal and Bacterial Type Strains, Phase II (KMG-II): from individual species to whole genera.</title>
        <authorList>
            <person name="Goeker M."/>
        </authorList>
    </citation>
    <scope>NUCLEOTIDE SEQUENCE [LARGE SCALE GENOMIC DNA]</scope>
    <source>
        <strain evidence="2 3">DSM 100065</strain>
    </source>
</reference>
<evidence type="ECO:0000256" key="1">
    <source>
        <dbReference type="SAM" id="Phobius"/>
    </source>
</evidence>
<dbReference type="OrthoDB" id="3268054at2"/>
<accession>A0A2T1A4Q8</accession>
<comment type="caution">
    <text evidence="2">The sequence shown here is derived from an EMBL/GenBank/DDBJ whole genome shotgun (WGS) entry which is preliminary data.</text>
</comment>
<evidence type="ECO:0000313" key="2">
    <source>
        <dbReference type="EMBL" id="PRZ43534.1"/>
    </source>
</evidence>
<proteinExistence type="predicted"/>
<sequence>MNATEPTRLVEEHIVRRYQRLLRAYPRSWRQFRETEMLGMLVESLAAGVRWTFADAANLVMHGVLMRARAYGSAVTDRARDGARLGKAATASLVPHALMSALALLAVSILMAFTGARVPSARYVGITQVLTSSASYDGGTSIPIAELAVSACVLGAVGLRMMRLRVAPAVCCAAGGVLAIGAWLAGQSAVGVVVAAFCVLAGIGVLSSAPARRSRGAWVFLLLIGAALAHHAGLFGTRVEVSVLNWLVPAGDGIVAAVMILGAAVLIGGAASRRVAVVSVGLLAIGWYAALPALFVSVYPPAVIAQILGNGAVAIGAVVVVAILVGGPRLGASPPHEAAAR</sequence>
<protein>
    <submittedName>
        <fullName evidence="2">Uncharacterized protein</fullName>
    </submittedName>
</protein>
<dbReference type="AlphaFoldDB" id="A0A2T1A4Q8"/>
<organism evidence="2 3">
    <name type="scientific">Antricoccus suffuscus</name>
    <dbReference type="NCBI Taxonomy" id="1629062"/>
    <lineage>
        <taxon>Bacteria</taxon>
        <taxon>Bacillati</taxon>
        <taxon>Actinomycetota</taxon>
        <taxon>Actinomycetes</taxon>
        <taxon>Geodermatophilales</taxon>
        <taxon>Antricoccaceae</taxon>
        <taxon>Antricoccus</taxon>
    </lineage>
</organism>
<gene>
    <name evidence="2" type="ORF">CLV47_102222</name>
</gene>
<dbReference type="RefSeq" id="WP_106347690.1">
    <property type="nucleotide sequence ID" value="NZ_PVUE01000002.1"/>
</dbReference>
<name>A0A2T1A4Q8_9ACTN</name>
<feature type="transmembrane region" description="Helical" evidence="1">
    <location>
        <begin position="275"/>
        <end position="297"/>
    </location>
</feature>
<keyword evidence="1" id="KW-1133">Transmembrane helix</keyword>
<feature type="transmembrane region" description="Helical" evidence="1">
    <location>
        <begin position="166"/>
        <end position="184"/>
    </location>
</feature>
<feature type="transmembrane region" description="Helical" evidence="1">
    <location>
        <begin position="140"/>
        <end position="159"/>
    </location>
</feature>
<evidence type="ECO:0000313" key="3">
    <source>
        <dbReference type="Proteomes" id="UP000237752"/>
    </source>
</evidence>
<feature type="transmembrane region" description="Helical" evidence="1">
    <location>
        <begin position="246"/>
        <end position="268"/>
    </location>
</feature>
<dbReference type="EMBL" id="PVUE01000002">
    <property type="protein sequence ID" value="PRZ43534.1"/>
    <property type="molecule type" value="Genomic_DNA"/>
</dbReference>
<keyword evidence="1" id="KW-0472">Membrane</keyword>
<feature type="transmembrane region" description="Helical" evidence="1">
    <location>
        <begin position="216"/>
        <end position="234"/>
    </location>
</feature>
<keyword evidence="3" id="KW-1185">Reference proteome</keyword>
<feature type="transmembrane region" description="Helical" evidence="1">
    <location>
        <begin position="93"/>
        <end position="113"/>
    </location>
</feature>
<keyword evidence="1" id="KW-0812">Transmembrane</keyword>
<feature type="transmembrane region" description="Helical" evidence="1">
    <location>
        <begin position="303"/>
        <end position="325"/>
    </location>
</feature>
<feature type="transmembrane region" description="Helical" evidence="1">
    <location>
        <begin position="190"/>
        <end position="209"/>
    </location>
</feature>
<dbReference type="Proteomes" id="UP000237752">
    <property type="component" value="Unassembled WGS sequence"/>
</dbReference>